<dbReference type="Proteomes" id="UP001214629">
    <property type="component" value="Chromosome"/>
</dbReference>
<protein>
    <recommendedName>
        <fullName evidence="3">Transposase</fullName>
    </recommendedName>
</protein>
<gene>
    <name evidence="1" type="ORF">M0C40_06725</name>
</gene>
<accession>A0AAX3SWT5</accession>
<keyword evidence="2" id="KW-1185">Reference proteome</keyword>
<organism evidence="1 2">
    <name type="scientific">Spiroplasma citri</name>
    <dbReference type="NCBI Taxonomy" id="2133"/>
    <lineage>
        <taxon>Bacteria</taxon>
        <taxon>Bacillati</taxon>
        <taxon>Mycoplasmatota</taxon>
        <taxon>Mollicutes</taxon>
        <taxon>Entomoplasmatales</taxon>
        <taxon>Spiroplasmataceae</taxon>
        <taxon>Spiroplasma</taxon>
    </lineage>
</organism>
<name>A0AAX3SWT5_SPICI</name>
<evidence type="ECO:0008006" key="3">
    <source>
        <dbReference type="Google" id="ProtNLM"/>
    </source>
</evidence>
<reference evidence="1 2" key="1">
    <citation type="submission" date="2022-04" db="EMBL/GenBank/DDBJ databases">
        <title>Whole genome of Spiroplasma citri.</title>
        <authorList>
            <person name="Khanchezar A."/>
            <person name="Izadpanah K."/>
            <person name="Taghavi M."/>
            <person name="Ghorbani A."/>
            <person name="Beven L."/>
        </authorList>
    </citation>
    <scope>NUCLEOTIDE SEQUENCE [LARGE SCALE GENOMIC DNA]</scope>
    <source>
        <strain evidence="1 2">D4</strain>
    </source>
</reference>
<sequence length="54" mass="6463">MGKWYTKEEKIKIIKYYHKNGYMNTIKKFTIAKENLSRWIKITNEDNLTPGKGP</sequence>
<evidence type="ECO:0000313" key="1">
    <source>
        <dbReference type="EMBL" id="WFG95790.1"/>
    </source>
</evidence>
<evidence type="ECO:0000313" key="2">
    <source>
        <dbReference type="Proteomes" id="UP001214629"/>
    </source>
</evidence>
<dbReference type="AlphaFoldDB" id="A0AAX3SWT5"/>
<proteinExistence type="predicted"/>
<dbReference type="EMBL" id="CP096246">
    <property type="protein sequence ID" value="WFG95790.1"/>
    <property type="molecule type" value="Genomic_DNA"/>
</dbReference>
<dbReference type="RefSeq" id="WP_277938260.1">
    <property type="nucleotide sequence ID" value="NZ_CP096246.1"/>
</dbReference>